<keyword evidence="3" id="KW-1185">Reference proteome</keyword>
<proteinExistence type="predicted"/>
<evidence type="ECO:0000256" key="1">
    <source>
        <dbReference type="SAM" id="MobiDB-lite"/>
    </source>
</evidence>
<feature type="region of interest" description="Disordered" evidence="1">
    <location>
        <begin position="85"/>
        <end position="142"/>
    </location>
</feature>
<name>A2SGE4_METPP</name>
<dbReference type="KEGG" id="mpt:Mpe_A1671"/>
<dbReference type="AlphaFoldDB" id="A2SGE4"/>
<protein>
    <submittedName>
        <fullName evidence="2">Uncharacterized protein</fullName>
    </submittedName>
</protein>
<organism evidence="2 3">
    <name type="scientific">Methylibium petroleiphilum (strain ATCC BAA-1232 / LMG 22953 / PM1)</name>
    <dbReference type="NCBI Taxonomy" id="420662"/>
    <lineage>
        <taxon>Bacteria</taxon>
        <taxon>Pseudomonadati</taxon>
        <taxon>Pseudomonadota</taxon>
        <taxon>Betaproteobacteria</taxon>
        <taxon>Burkholderiales</taxon>
        <taxon>Sphaerotilaceae</taxon>
        <taxon>Methylibium</taxon>
    </lineage>
</organism>
<evidence type="ECO:0000313" key="2">
    <source>
        <dbReference type="EMBL" id="ABM94633.1"/>
    </source>
</evidence>
<feature type="region of interest" description="Disordered" evidence="1">
    <location>
        <begin position="1"/>
        <end position="29"/>
    </location>
</feature>
<dbReference type="EMBL" id="CP000555">
    <property type="protein sequence ID" value="ABM94633.1"/>
    <property type="molecule type" value="Genomic_DNA"/>
</dbReference>
<dbReference type="HOGENOM" id="CLU_1813566_0_0_4"/>
<dbReference type="STRING" id="420662.Mpe_A1671"/>
<feature type="compositionally biased region" description="Basic and acidic residues" evidence="1">
    <location>
        <begin position="16"/>
        <end position="26"/>
    </location>
</feature>
<dbReference type="Proteomes" id="UP000000366">
    <property type="component" value="Chromosome"/>
</dbReference>
<evidence type="ECO:0000313" key="3">
    <source>
        <dbReference type="Proteomes" id="UP000000366"/>
    </source>
</evidence>
<accession>A2SGE4</accession>
<gene>
    <name evidence="2" type="ordered locus">Mpe_A1671</name>
</gene>
<reference evidence="2 3" key="1">
    <citation type="journal article" date="2007" name="J. Bacteriol.">
        <title>Whole-genome analysis of the methyl tert-butyl ether-degrading beta-proteobacterium Methylibium petroleiphilum PM1.</title>
        <authorList>
            <person name="Kane S.R."/>
            <person name="Chakicherla A.Y."/>
            <person name="Chain P.S.G."/>
            <person name="Schmidt R."/>
            <person name="Shin M.W."/>
            <person name="Legler T.C."/>
            <person name="Scow K.M."/>
            <person name="Larimer F.W."/>
            <person name="Lucas S.M."/>
            <person name="Richardson P.M."/>
            <person name="Hristova K.R."/>
        </authorList>
    </citation>
    <scope>NUCLEOTIDE SEQUENCE [LARGE SCALE GENOMIC DNA]</scope>
    <source>
        <strain evidence="3">ATCC BAA-1232 / LMG 22953 / PM1</strain>
    </source>
</reference>
<sequence length="142" mass="15170">MNSERQRGAPGPNENCEMKLLPKEPPGRVTRKARRFEAEIAQLRAQGYSLDAIRRALAGAGVQVSISTVRREAIRHAAPVATGASVRGIQRESRPLTAAHALPPAEATGSAGLAEEASGKDQAEAFLRSQITNPLLRAKEDP</sequence>